<organism evidence="8 9">
    <name type="scientific">Lutispora thermophila DSM 19022</name>
    <dbReference type="NCBI Taxonomy" id="1122184"/>
    <lineage>
        <taxon>Bacteria</taxon>
        <taxon>Bacillati</taxon>
        <taxon>Bacillota</taxon>
        <taxon>Clostridia</taxon>
        <taxon>Lutisporales</taxon>
        <taxon>Lutisporaceae</taxon>
        <taxon>Lutispora</taxon>
    </lineage>
</organism>
<dbReference type="GO" id="GO:0042777">
    <property type="term" value="P:proton motive force-driven plasma membrane ATP synthesis"/>
    <property type="evidence" value="ECO:0007669"/>
    <property type="project" value="UniProtKB-UniRule"/>
</dbReference>
<protein>
    <recommendedName>
        <fullName evidence="4">V-type ATP synthase beta chain</fullName>
    </recommendedName>
    <alternativeName>
        <fullName evidence="4">V-ATPase subunit B</fullName>
    </alternativeName>
</protein>
<dbReference type="AlphaFoldDB" id="A0A1M6E8Q1"/>
<dbReference type="PIRSF" id="PIRSF039114">
    <property type="entry name" value="V-ATPsynth_beta/V-ATPase_B"/>
    <property type="match status" value="1"/>
</dbReference>
<keyword evidence="4" id="KW-0375">Hydrogen ion transport</keyword>
<keyword evidence="3 4" id="KW-0406">Ion transport</keyword>
<name>A0A1M6E8Q1_9FIRM</name>
<dbReference type="InterPro" id="IPR055190">
    <property type="entry name" value="ATP-synt_VA_C"/>
</dbReference>
<evidence type="ECO:0000259" key="7">
    <source>
        <dbReference type="Pfam" id="PF22919"/>
    </source>
</evidence>
<dbReference type="Pfam" id="PF02874">
    <property type="entry name" value="ATP-synt_ab_N"/>
    <property type="match status" value="1"/>
</dbReference>
<dbReference type="SUPFAM" id="SSF52540">
    <property type="entry name" value="P-loop containing nucleoside triphosphate hydrolases"/>
    <property type="match status" value="1"/>
</dbReference>
<dbReference type="GO" id="GO:0046933">
    <property type="term" value="F:proton-transporting ATP synthase activity, rotational mechanism"/>
    <property type="evidence" value="ECO:0007669"/>
    <property type="project" value="UniProtKB-UniRule"/>
</dbReference>
<dbReference type="GO" id="GO:0046961">
    <property type="term" value="F:proton-transporting ATPase activity, rotational mechanism"/>
    <property type="evidence" value="ECO:0007669"/>
    <property type="project" value="TreeGrafter"/>
</dbReference>
<dbReference type="CDD" id="cd18112">
    <property type="entry name" value="ATP-synt_V_A-type_beta_C"/>
    <property type="match status" value="1"/>
</dbReference>
<reference evidence="8 9" key="1">
    <citation type="submission" date="2016-11" db="EMBL/GenBank/DDBJ databases">
        <authorList>
            <person name="Jaros S."/>
            <person name="Januszkiewicz K."/>
            <person name="Wedrychowicz H."/>
        </authorList>
    </citation>
    <scope>NUCLEOTIDE SEQUENCE [LARGE SCALE GENOMIC DNA]</scope>
    <source>
        <strain evidence="8 9">DSM 19022</strain>
    </source>
</reference>
<evidence type="ECO:0000259" key="5">
    <source>
        <dbReference type="Pfam" id="PF00006"/>
    </source>
</evidence>
<evidence type="ECO:0000259" key="6">
    <source>
        <dbReference type="Pfam" id="PF02874"/>
    </source>
</evidence>
<evidence type="ECO:0000256" key="3">
    <source>
        <dbReference type="ARBA" id="ARBA00023065"/>
    </source>
</evidence>
<feature type="domain" description="ATPase F1/V1/A1 complex alpha/beta subunit N-terminal" evidence="6">
    <location>
        <begin position="9"/>
        <end position="72"/>
    </location>
</feature>
<dbReference type="InterPro" id="IPR020003">
    <property type="entry name" value="ATPase_a/bsu_AS"/>
</dbReference>
<dbReference type="InterPro" id="IPR004100">
    <property type="entry name" value="ATPase_F1/V1/A1_a/bsu_N"/>
</dbReference>
<dbReference type="Proteomes" id="UP000184442">
    <property type="component" value="Unassembled WGS sequence"/>
</dbReference>
<dbReference type="PANTHER" id="PTHR43389">
    <property type="entry name" value="V-TYPE PROTON ATPASE SUBUNIT B"/>
    <property type="match status" value="1"/>
</dbReference>
<evidence type="ECO:0000313" key="9">
    <source>
        <dbReference type="Proteomes" id="UP000184442"/>
    </source>
</evidence>
<dbReference type="RefSeq" id="WP_073025588.1">
    <property type="nucleotide sequence ID" value="NZ_FQZS01000008.1"/>
</dbReference>
<dbReference type="CDD" id="cd01135">
    <property type="entry name" value="V_A-ATPase_B"/>
    <property type="match status" value="1"/>
</dbReference>
<dbReference type="Pfam" id="PF22919">
    <property type="entry name" value="ATP-synt_VA_C"/>
    <property type="match status" value="1"/>
</dbReference>
<comment type="function">
    <text evidence="4">Produces ATP from ADP in the presence of a proton gradient across the membrane. The V-type beta chain is a regulatory subunit.</text>
</comment>
<dbReference type="InterPro" id="IPR027417">
    <property type="entry name" value="P-loop_NTPase"/>
</dbReference>
<evidence type="ECO:0000256" key="2">
    <source>
        <dbReference type="ARBA" id="ARBA00022448"/>
    </source>
</evidence>
<dbReference type="EMBL" id="FQZS01000008">
    <property type="protein sequence ID" value="SHI81749.1"/>
    <property type="molecule type" value="Genomic_DNA"/>
</dbReference>
<keyword evidence="2 4" id="KW-0813">Transport</keyword>
<gene>
    <name evidence="4" type="primary">atpB</name>
    <name evidence="8" type="ORF">SAMN02745176_01485</name>
</gene>
<dbReference type="PANTHER" id="PTHR43389:SF4">
    <property type="entry name" value="V-TYPE PROTON ATPASE SUBUNIT B"/>
    <property type="match status" value="1"/>
</dbReference>
<keyword evidence="9" id="KW-1185">Reference proteome</keyword>
<feature type="domain" description="ATP synthase A/B type C-terminal" evidence="7">
    <location>
        <begin position="354"/>
        <end position="453"/>
    </location>
</feature>
<sequence length="456" mass="51314">MKIKYLNIKKIEGPLIILDGVKDASFDEMVEIEVEGQEVRKGKVVQIDRNRAIIQVFEGTTGMSLNNTRISFAGRPLEIPLSKDILGRVFNGIGEPLDGAPLFSGKKYDIHGRAMNPVARLYPRNFIQTGISAIDGLTTLIRGQKLPIFSGDGLPHNELAAQIVRQAQITEGEGENFAIVFAAMGIKHGEADFFRRSFQQSGVLKKVVMYQNLADDPIIERITTPRCALTAAEYLAFEEDMHVLVILTNITSYCEALREISASREEVPSRKGYPGYLYSDLATLYERAGMIKGKKGSITQIPILTMPNDDITHPVPDLTGYITEGQIILSRDLHQRGIYPPINVLPSLSRLMKDGIGEGFTREDHPDVSSQVFSAYSRVQEIRSLAQVIGEDELSDTDKKYLEFGNEFEKQFVRQNYDENRNLMDTLDIMWELLKILPKSELTRVKPEHIEKYMEA</sequence>
<keyword evidence="4" id="KW-0066">ATP synthesis</keyword>
<dbReference type="NCBIfam" id="NF003235">
    <property type="entry name" value="PRK04196.1"/>
    <property type="match status" value="1"/>
</dbReference>
<dbReference type="PROSITE" id="PS00152">
    <property type="entry name" value="ATPASE_ALPHA_BETA"/>
    <property type="match status" value="1"/>
</dbReference>
<proteinExistence type="inferred from homology"/>
<evidence type="ECO:0000313" key="8">
    <source>
        <dbReference type="EMBL" id="SHI81749.1"/>
    </source>
</evidence>
<dbReference type="STRING" id="1122184.SAMN02745176_01485"/>
<dbReference type="Pfam" id="PF00006">
    <property type="entry name" value="ATP-synt_ab"/>
    <property type="match status" value="1"/>
</dbReference>
<evidence type="ECO:0000256" key="4">
    <source>
        <dbReference type="HAMAP-Rule" id="MF_00310"/>
    </source>
</evidence>
<dbReference type="CDD" id="cd18118">
    <property type="entry name" value="ATP-synt_V_A-type_beta_N"/>
    <property type="match status" value="1"/>
</dbReference>
<dbReference type="Gene3D" id="3.40.50.12240">
    <property type="match status" value="1"/>
</dbReference>
<comment type="similarity">
    <text evidence="1 4">Belongs to the ATPase alpha/beta chains family.</text>
</comment>
<dbReference type="InterPro" id="IPR022879">
    <property type="entry name" value="V-ATPase_su_B/beta"/>
</dbReference>
<dbReference type="HAMAP" id="MF_00310">
    <property type="entry name" value="ATP_synth_B_arch"/>
    <property type="match status" value="1"/>
</dbReference>
<accession>A0A1M6E8Q1</accession>
<dbReference type="InterPro" id="IPR000194">
    <property type="entry name" value="ATPase_F1/V1/A1_a/bsu_nucl-bd"/>
</dbReference>
<feature type="domain" description="ATPase F1/V1/A1 complex alpha/beta subunit nucleotide-binding" evidence="5">
    <location>
        <begin position="130"/>
        <end position="349"/>
    </location>
</feature>
<evidence type="ECO:0000256" key="1">
    <source>
        <dbReference type="ARBA" id="ARBA00008936"/>
    </source>
</evidence>
<dbReference type="SUPFAM" id="SSF47917">
    <property type="entry name" value="C-terminal domain of alpha and beta subunits of F1 ATP synthase"/>
    <property type="match status" value="1"/>
</dbReference>
<dbReference type="GO" id="GO:0005524">
    <property type="term" value="F:ATP binding"/>
    <property type="evidence" value="ECO:0007669"/>
    <property type="project" value="UniProtKB-UniRule"/>
</dbReference>
<dbReference type="OrthoDB" id="9802718at2"/>